<dbReference type="AlphaFoldDB" id="A0AAD4XN25"/>
<organism evidence="1 2">
    <name type="scientific">Papaver atlanticum</name>
    <dbReference type="NCBI Taxonomy" id="357466"/>
    <lineage>
        <taxon>Eukaryota</taxon>
        <taxon>Viridiplantae</taxon>
        <taxon>Streptophyta</taxon>
        <taxon>Embryophyta</taxon>
        <taxon>Tracheophyta</taxon>
        <taxon>Spermatophyta</taxon>
        <taxon>Magnoliopsida</taxon>
        <taxon>Ranunculales</taxon>
        <taxon>Papaveraceae</taxon>
        <taxon>Papaveroideae</taxon>
        <taxon>Papaver</taxon>
    </lineage>
</organism>
<comment type="caution">
    <text evidence="1">The sequence shown here is derived from an EMBL/GenBank/DDBJ whole genome shotgun (WGS) entry which is preliminary data.</text>
</comment>
<protein>
    <submittedName>
        <fullName evidence="1">Uncharacterized protein</fullName>
    </submittedName>
</protein>
<evidence type="ECO:0000313" key="2">
    <source>
        <dbReference type="Proteomes" id="UP001202328"/>
    </source>
</evidence>
<accession>A0AAD4XN25</accession>
<reference evidence="1" key="1">
    <citation type="submission" date="2022-04" db="EMBL/GenBank/DDBJ databases">
        <title>A functionally conserved STORR gene fusion in Papaver species that diverged 16.8 million years ago.</title>
        <authorList>
            <person name="Catania T."/>
        </authorList>
    </citation>
    <scope>NUCLEOTIDE SEQUENCE</scope>
    <source>
        <strain evidence="1">S-188037</strain>
    </source>
</reference>
<sequence>MGVKAVLWEAKLRVYLVQSLGKLNNFLLLLVQERRNSEFLKNMLKLHLGLKTLALPNDTNCLLLGARNIWHLKSQKTMNNKGKSKRKFG</sequence>
<evidence type="ECO:0000313" key="1">
    <source>
        <dbReference type="EMBL" id="KAI3928639.1"/>
    </source>
</evidence>
<name>A0AAD4XN25_9MAGN</name>
<gene>
    <name evidence="1" type="ORF">MKW98_024240</name>
</gene>
<proteinExistence type="predicted"/>
<dbReference type="Proteomes" id="UP001202328">
    <property type="component" value="Unassembled WGS sequence"/>
</dbReference>
<dbReference type="EMBL" id="JAJJMB010007708">
    <property type="protein sequence ID" value="KAI3928639.1"/>
    <property type="molecule type" value="Genomic_DNA"/>
</dbReference>
<keyword evidence="2" id="KW-1185">Reference proteome</keyword>